<name>A0ABR3RI25_9PLEO</name>
<accession>A0ABR3RI25</accession>
<reference evidence="1 2" key="1">
    <citation type="submission" date="2024-02" db="EMBL/GenBank/DDBJ databases">
        <title>De novo assembly and annotation of 12 fungi associated with fruit tree decline syndrome in Ontario, Canada.</title>
        <authorList>
            <person name="Sulman M."/>
            <person name="Ellouze W."/>
            <person name="Ilyukhin E."/>
        </authorList>
    </citation>
    <scope>NUCLEOTIDE SEQUENCE [LARGE SCALE GENOMIC DNA]</scope>
    <source>
        <strain evidence="1 2">M42-189</strain>
    </source>
</reference>
<evidence type="ECO:0000313" key="2">
    <source>
        <dbReference type="Proteomes" id="UP001521785"/>
    </source>
</evidence>
<proteinExistence type="predicted"/>
<dbReference type="Proteomes" id="UP001521785">
    <property type="component" value="Unassembled WGS sequence"/>
</dbReference>
<keyword evidence="2" id="KW-1185">Reference proteome</keyword>
<organism evidence="1 2">
    <name type="scientific">Paraconiothyrium brasiliense</name>
    <dbReference type="NCBI Taxonomy" id="300254"/>
    <lineage>
        <taxon>Eukaryota</taxon>
        <taxon>Fungi</taxon>
        <taxon>Dikarya</taxon>
        <taxon>Ascomycota</taxon>
        <taxon>Pezizomycotina</taxon>
        <taxon>Dothideomycetes</taxon>
        <taxon>Pleosporomycetidae</taxon>
        <taxon>Pleosporales</taxon>
        <taxon>Massarineae</taxon>
        <taxon>Didymosphaeriaceae</taxon>
        <taxon>Paraconiothyrium</taxon>
    </lineage>
</organism>
<gene>
    <name evidence="1" type="ORF">SLS60_005680</name>
</gene>
<sequence>MWTYQLQETGYDLVKGDEYAVLAQKIAEIDGNDRDEETRSKILLNSYRFQGIIGSYLDTEKSISCTKKWIELLVDRIMKHQSKEDIDTLPIAYNEYGRALMRVPDEKEALLSFEISSDTIAKRTTPGDLPFPYPWFHRALIHAFGEHADLADSLISPILEQREKKLRKDDTKTYEYVAKANRFLRVLTSLRTGMILTCLGHVRRAQGKKEESYEYNQRAERVVPTGTGERSLASLTAYYRLACDEFDRERYKEAR</sequence>
<evidence type="ECO:0000313" key="1">
    <source>
        <dbReference type="EMBL" id="KAL1604088.1"/>
    </source>
</evidence>
<dbReference type="EMBL" id="JAKJXO020000006">
    <property type="protein sequence ID" value="KAL1604088.1"/>
    <property type="molecule type" value="Genomic_DNA"/>
</dbReference>
<protein>
    <submittedName>
        <fullName evidence="1">Uncharacterized protein</fullName>
    </submittedName>
</protein>
<comment type="caution">
    <text evidence="1">The sequence shown here is derived from an EMBL/GenBank/DDBJ whole genome shotgun (WGS) entry which is preliminary data.</text>
</comment>